<dbReference type="EC" id="2.7.10.2" evidence="9"/>
<dbReference type="SMART" id="SM00252">
    <property type="entry name" value="SH2"/>
    <property type="match status" value="1"/>
</dbReference>
<reference evidence="12 13" key="1">
    <citation type="submission" date="2013-11" db="EMBL/GenBank/DDBJ databases">
        <title>Draft genome of the bovine lungworm Dictyocaulus viviparus.</title>
        <authorList>
            <person name="Mitreva M."/>
        </authorList>
    </citation>
    <scope>NUCLEOTIDE SEQUENCE [LARGE SCALE GENOMIC DNA]</scope>
    <source>
        <strain evidence="12 13">HannoverDv2000</strain>
    </source>
</reference>
<keyword evidence="4 8" id="KW-0067">ATP-binding</keyword>
<keyword evidence="5 9" id="KW-0829">Tyrosine-protein kinase</keyword>
<feature type="domain" description="SH2" evidence="10">
    <location>
        <begin position="59"/>
        <end position="149"/>
    </location>
</feature>
<dbReference type="InterPro" id="IPR000719">
    <property type="entry name" value="Prot_kinase_dom"/>
</dbReference>
<accession>A0A0D8X7Q4</accession>
<comment type="similarity">
    <text evidence="9">Belongs to the protein kinase superfamily. Tyr protein kinase family.</text>
</comment>
<keyword evidence="7" id="KW-0727">SH2 domain</keyword>
<evidence type="ECO:0000256" key="3">
    <source>
        <dbReference type="ARBA" id="ARBA00022777"/>
    </source>
</evidence>
<evidence type="ECO:0000256" key="9">
    <source>
        <dbReference type="RuleBase" id="RU362096"/>
    </source>
</evidence>
<dbReference type="Gene3D" id="1.10.510.10">
    <property type="entry name" value="Transferase(Phosphotransferase) domain 1"/>
    <property type="match status" value="1"/>
</dbReference>
<protein>
    <recommendedName>
        <fullName evidence="9">Tyrosine-protein kinase</fullName>
        <ecNumber evidence="9">2.7.10.2</ecNumber>
    </recommendedName>
</protein>
<comment type="catalytic activity">
    <reaction evidence="6 9">
        <text>L-tyrosyl-[protein] + ATP = O-phospho-L-tyrosyl-[protein] + ADP + H(+)</text>
        <dbReference type="Rhea" id="RHEA:10596"/>
        <dbReference type="Rhea" id="RHEA-COMP:10136"/>
        <dbReference type="Rhea" id="RHEA-COMP:20101"/>
        <dbReference type="ChEBI" id="CHEBI:15378"/>
        <dbReference type="ChEBI" id="CHEBI:30616"/>
        <dbReference type="ChEBI" id="CHEBI:46858"/>
        <dbReference type="ChEBI" id="CHEBI:61978"/>
        <dbReference type="ChEBI" id="CHEBI:456216"/>
        <dbReference type="EC" id="2.7.10.2"/>
    </reaction>
</comment>
<dbReference type="GO" id="GO:0005524">
    <property type="term" value="F:ATP binding"/>
    <property type="evidence" value="ECO:0007669"/>
    <property type="project" value="UniProtKB-UniRule"/>
</dbReference>
<feature type="binding site" evidence="8">
    <location>
        <position position="193"/>
    </location>
    <ligand>
        <name>ATP</name>
        <dbReference type="ChEBI" id="CHEBI:30616"/>
    </ligand>
</feature>
<dbReference type="FunFam" id="1.10.510.10:FF:001408">
    <property type="entry name" value="Tyrosine-protein kinase"/>
    <property type="match status" value="1"/>
</dbReference>
<dbReference type="PROSITE" id="PS50001">
    <property type="entry name" value="SH2"/>
    <property type="match status" value="1"/>
</dbReference>
<feature type="domain" description="Protein kinase" evidence="11">
    <location>
        <begin position="161"/>
        <end position="426"/>
    </location>
</feature>
<dbReference type="STRING" id="29172.A0A0D8X7Q4"/>
<dbReference type="SUPFAM" id="SSF56112">
    <property type="entry name" value="Protein kinase-like (PK-like)"/>
    <property type="match status" value="1"/>
</dbReference>
<dbReference type="GO" id="GO:0004715">
    <property type="term" value="F:non-membrane spanning protein tyrosine kinase activity"/>
    <property type="evidence" value="ECO:0007669"/>
    <property type="project" value="UniProtKB-EC"/>
</dbReference>
<dbReference type="PRINTS" id="PR00109">
    <property type="entry name" value="TYRKINASE"/>
</dbReference>
<keyword evidence="13" id="KW-1185">Reference proteome</keyword>
<evidence type="ECO:0000256" key="2">
    <source>
        <dbReference type="ARBA" id="ARBA00022741"/>
    </source>
</evidence>
<dbReference type="InterPro" id="IPR050198">
    <property type="entry name" value="Non-receptor_tyrosine_kinases"/>
</dbReference>
<dbReference type="InterPro" id="IPR001245">
    <property type="entry name" value="Ser-Thr/Tyr_kinase_cat_dom"/>
</dbReference>
<dbReference type="Pfam" id="PF07714">
    <property type="entry name" value="PK_Tyr_Ser-Thr"/>
    <property type="match status" value="1"/>
</dbReference>
<evidence type="ECO:0000259" key="10">
    <source>
        <dbReference type="PROSITE" id="PS50001"/>
    </source>
</evidence>
<dbReference type="OrthoDB" id="546826at2759"/>
<dbReference type="AlphaFoldDB" id="A0A0D8X7Q4"/>
<keyword evidence="3 9" id="KW-0418">Kinase</keyword>
<organism evidence="12 13">
    <name type="scientific">Dictyocaulus viviparus</name>
    <name type="common">Bovine lungworm</name>
    <dbReference type="NCBI Taxonomy" id="29172"/>
    <lineage>
        <taxon>Eukaryota</taxon>
        <taxon>Metazoa</taxon>
        <taxon>Ecdysozoa</taxon>
        <taxon>Nematoda</taxon>
        <taxon>Chromadorea</taxon>
        <taxon>Rhabditida</taxon>
        <taxon>Rhabditina</taxon>
        <taxon>Rhabditomorpha</taxon>
        <taxon>Strongyloidea</taxon>
        <taxon>Metastrongylidae</taxon>
        <taxon>Dictyocaulus</taxon>
    </lineage>
</organism>
<evidence type="ECO:0000259" key="11">
    <source>
        <dbReference type="PROSITE" id="PS50011"/>
    </source>
</evidence>
<dbReference type="InterPro" id="IPR011009">
    <property type="entry name" value="Kinase-like_dom_sf"/>
</dbReference>
<evidence type="ECO:0000256" key="5">
    <source>
        <dbReference type="ARBA" id="ARBA00023137"/>
    </source>
</evidence>
<evidence type="ECO:0000256" key="1">
    <source>
        <dbReference type="ARBA" id="ARBA00022679"/>
    </source>
</evidence>
<dbReference type="InterPro" id="IPR020635">
    <property type="entry name" value="Tyr_kinase_cat_dom"/>
</dbReference>
<keyword evidence="2 8" id="KW-0547">Nucleotide-binding</keyword>
<dbReference type="CDD" id="cd00192">
    <property type="entry name" value="PTKc"/>
    <property type="match status" value="1"/>
</dbReference>
<dbReference type="InterPro" id="IPR017441">
    <property type="entry name" value="Protein_kinase_ATP_BS"/>
</dbReference>
<dbReference type="Proteomes" id="UP000053766">
    <property type="component" value="Unassembled WGS sequence"/>
</dbReference>
<dbReference type="EMBL" id="KN717105">
    <property type="protein sequence ID" value="KJH40573.1"/>
    <property type="molecule type" value="Genomic_DNA"/>
</dbReference>
<gene>
    <name evidence="12" type="ORF">DICVIV_13470</name>
</gene>
<dbReference type="PROSITE" id="PS00107">
    <property type="entry name" value="PROTEIN_KINASE_ATP"/>
    <property type="match status" value="1"/>
</dbReference>
<dbReference type="Gene3D" id="3.30.505.10">
    <property type="entry name" value="SH2 domain"/>
    <property type="match status" value="1"/>
</dbReference>
<dbReference type="SUPFAM" id="SSF55550">
    <property type="entry name" value="SH2 domain"/>
    <property type="match status" value="1"/>
</dbReference>
<name>A0A0D8X7Q4_DICVI</name>
<proteinExistence type="inferred from homology"/>
<dbReference type="PROSITE" id="PS50011">
    <property type="entry name" value="PROTEIN_KINASE_DOM"/>
    <property type="match status" value="1"/>
</dbReference>
<evidence type="ECO:0000256" key="4">
    <source>
        <dbReference type="ARBA" id="ARBA00022840"/>
    </source>
</evidence>
<dbReference type="PROSITE" id="PS00109">
    <property type="entry name" value="PROTEIN_KINASE_TYR"/>
    <property type="match status" value="1"/>
</dbReference>
<evidence type="ECO:0000256" key="7">
    <source>
        <dbReference type="PROSITE-ProRule" id="PRU00191"/>
    </source>
</evidence>
<dbReference type="SMART" id="SM00219">
    <property type="entry name" value="TyrKc"/>
    <property type="match status" value="1"/>
</dbReference>
<evidence type="ECO:0000256" key="6">
    <source>
        <dbReference type="ARBA" id="ARBA00051245"/>
    </source>
</evidence>
<evidence type="ECO:0000256" key="8">
    <source>
        <dbReference type="PROSITE-ProRule" id="PRU10141"/>
    </source>
</evidence>
<dbReference type="InterPro" id="IPR036860">
    <property type="entry name" value="SH2_dom_sf"/>
</dbReference>
<dbReference type="Pfam" id="PF00017">
    <property type="entry name" value="SH2"/>
    <property type="match status" value="1"/>
</dbReference>
<dbReference type="InterPro" id="IPR008266">
    <property type="entry name" value="Tyr_kinase_AS"/>
</dbReference>
<reference evidence="13" key="2">
    <citation type="journal article" date="2016" name="Sci. Rep.">
        <title>Dictyocaulus viviparus genome, variome and transcriptome elucidate lungworm biology and support future intervention.</title>
        <authorList>
            <person name="McNulty S.N."/>
            <person name="Strube C."/>
            <person name="Rosa B.A."/>
            <person name="Martin J.C."/>
            <person name="Tyagi R."/>
            <person name="Choi Y.J."/>
            <person name="Wang Q."/>
            <person name="Hallsworth Pepin K."/>
            <person name="Zhang X."/>
            <person name="Ozersky P."/>
            <person name="Wilson R.K."/>
            <person name="Sternberg P.W."/>
            <person name="Gasser R.B."/>
            <person name="Mitreva M."/>
        </authorList>
    </citation>
    <scope>NUCLEOTIDE SEQUENCE [LARGE SCALE GENOMIC DNA]</scope>
    <source>
        <strain evidence="13">HannoverDv2000</strain>
    </source>
</reference>
<keyword evidence="1 9" id="KW-0808">Transferase</keyword>
<dbReference type="InterPro" id="IPR000980">
    <property type="entry name" value="SH2"/>
</dbReference>
<evidence type="ECO:0000313" key="12">
    <source>
        <dbReference type="EMBL" id="KJH40573.1"/>
    </source>
</evidence>
<evidence type="ECO:0000313" key="13">
    <source>
        <dbReference type="Proteomes" id="UP000053766"/>
    </source>
</evidence>
<dbReference type="PANTHER" id="PTHR24418">
    <property type="entry name" value="TYROSINE-PROTEIN KINASE"/>
    <property type="match status" value="1"/>
</dbReference>
<sequence length="434" mass="48827">MSRKRIKQPRQNVPRLALAVPSDTQTALIPAEGCHTPEGPTPSPQDYKQVDKALTAHAWYHGLIPRKEVEDMLKIQGDYLVRKTTVARQVAYCLSVRHVNDVKHVPLGYSAGMWTLKDVTKSSLKELLDTLVQTEKHIPPSGVVLRNPFPRPDYYFLHEHITIIKKLGHGEFGEVNLGKLRLKSGDEIDVAVKILRGTRIKKAQLSAFFEEAKLMRRFDHPNIVRFYGVAPQEEPIMILLELASGGSLKSYCKNHADIPQQKLLQFATDGARGMCYLAARHVIHRDLAARNCLLGQKDELKISDFGLSIADKTEMKLDKLKSVPIKWLAPETLRQGIFSTKTDVWSYGVLLWEIFVQCVSDPFPGETNAKAKEHILYDPVPMVAPAGSPRIVQEVMDVCFAKNPEERADFVKVLKLLSPGEEPPTIPLANFQTY</sequence>